<dbReference type="EMBL" id="SMFX01000001">
    <property type="protein sequence ID" value="TCK18531.1"/>
    <property type="molecule type" value="Genomic_DNA"/>
</dbReference>
<dbReference type="AlphaFoldDB" id="A0A4R1HD02"/>
<dbReference type="Proteomes" id="UP000295707">
    <property type="component" value="Unassembled WGS sequence"/>
</dbReference>
<reference evidence="2 3" key="1">
    <citation type="submission" date="2019-03" db="EMBL/GenBank/DDBJ databases">
        <title>Genomic Encyclopedia of Type Strains, Phase IV (KMG-IV): sequencing the most valuable type-strain genomes for metagenomic binning, comparative biology and taxonomic classification.</title>
        <authorList>
            <person name="Goeker M."/>
        </authorList>
    </citation>
    <scope>NUCLEOTIDE SEQUENCE [LARGE SCALE GENOMIC DNA]</scope>
    <source>
        <strain evidence="2 3">DSM 19610</strain>
    </source>
</reference>
<proteinExistence type="predicted"/>
<keyword evidence="3" id="KW-1185">Reference proteome</keyword>
<accession>A0A4R1HD02</accession>
<evidence type="ECO:0000256" key="1">
    <source>
        <dbReference type="SAM" id="MobiDB-lite"/>
    </source>
</evidence>
<organism evidence="2 3">
    <name type="scientific">Thiogranum longum</name>
    <dbReference type="NCBI Taxonomy" id="1537524"/>
    <lineage>
        <taxon>Bacteria</taxon>
        <taxon>Pseudomonadati</taxon>
        <taxon>Pseudomonadota</taxon>
        <taxon>Gammaproteobacteria</taxon>
        <taxon>Chromatiales</taxon>
        <taxon>Ectothiorhodospiraceae</taxon>
        <taxon>Thiogranum</taxon>
    </lineage>
</organism>
<protein>
    <submittedName>
        <fullName evidence="2">Uncharacterized protein</fullName>
    </submittedName>
</protein>
<evidence type="ECO:0000313" key="2">
    <source>
        <dbReference type="EMBL" id="TCK18531.1"/>
    </source>
</evidence>
<comment type="caution">
    <text evidence="2">The sequence shown here is derived from an EMBL/GenBank/DDBJ whole genome shotgun (WGS) entry which is preliminary data.</text>
</comment>
<sequence length="207" mass="22713">MSTDSQQVGGFALPEGARKNRHTLKCVITTLVILAMSACSNDEPRQKVEQRPEKPPQAIVVQIPAAQLPLPVVQPQYITPPQPRPQPVETDSSNPWAVKTQPERYGQYRTQQWGQPEPPRPQYTQPATGSRYRPLDPVPAAQPRAPVAQQAVPLYRPVAPYDRLSGSSFGTPAYPPYGGRGYPGYYPAAPGGAYAPAWPGMGWPGYW</sequence>
<gene>
    <name evidence="2" type="ORF">DFR30_1809</name>
</gene>
<name>A0A4R1HD02_9GAMM</name>
<feature type="region of interest" description="Disordered" evidence="1">
    <location>
        <begin position="75"/>
        <end position="133"/>
    </location>
</feature>
<evidence type="ECO:0000313" key="3">
    <source>
        <dbReference type="Proteomes" id="UP000295707"/>
    </source>
</evidence>